<dbReference type="AlphaFoldDB" id="A0A166GS91"/>
<protein>
    <submittedName>
        <fullName evidence="2">Uncharacterized protein</fullName>
    </submittedName>
</protein>
<evidence type="ECO:0000313" key="3">
    <source>
        <dbReference type="Proteomes" id="UP000076532"/>
    </source>
</evidence>
<gene>
    <name evidence="2" type="ORF">FIBSPDRAFT_956491</name>
</gene>
<sequence length="316" mass="34484">MSIISRPQSTVDAHSTASCINHLLQCGPLSWVLTNYDIHGYAGGTCTIDVHLAGGLWALIIRIARAILQAAYPGEDVRRLEPYIQPELLGEIAMSYPPIVDALGFSQNPCLISGTPQEILAQFTALQKVGIEGLKWLLDARARCAIFSTHWVWPHASNETFPSFPSIMPEQSQIAPLAVPLIGLPEVNTERALILHPIHSNDANAGLMVHPTMSNAARPFRDDSPYDPYSPTFNPAPTPVYSPSIYDAPTPPSSAHCTYDNSRANSPDDSFGDEYSDDGDYESDVYRLDDFSAVDEDGCVVYDLTSQAASTFLEDV</sequence>
<dbReference type="EMBL" id="KV417575">
    <property type="protein sequence ID" value="KZP18114.1"/>
    <property type="molecule type" value="Genomic_DNA"/>
</dbReference>
<evidence type="ECO:0000313" key="2">
    <source>
        <dbReference type="EMBL" id="KZP18114.1"/>
    </source>
</evidence>
<keyword evidence="3" id="KW-1185">Reference proteome</keyword>
<reference evidence="2 3" key="1">
    <citation type="journal article" date="2016" name="Mol. Biol. Evol.">
        <title>Comparative Genomics of Early-Diverging Mushroom-Forming Fungi Provides Insights into the Origins of Lignocellulose Decay Capabilities.</title>
        <authorList>
            <person name="Nagy L.G."/>
            <person name="Riley R."/>
            <person name="Tritt A."/>
            <person name="Adam C."/>
            <person name="Daum C."/>
            <person name="Floudas D."/>
            <person name="Sun H."/>
            <person name="Yadav J.S."/>
            <person name="Pangilinan J."/>
            <person name="Larsson K.H."/>
            <person name="Matsuura K."/>
            <person name="Barry K."/>
            <person name="Labutti K."/>
            <person name="Kuo R."/>
            <person name="Ohm R.A."/>
            <person name="Bhattacharya S.S."/>
            <person name="Shirouzu T."/>
            <person name="Yoshinaga Y."/>
            <person name="Martin F.M."/>
            <person name="Grigoriev I.V."/>
            <person name="Hibbett D.S."/>
        </authorList>
    </citation>
    <scope>NUCLEOTIDE SEQUENCE [LARGE SCALE GENOMIC DNA]</scope>
    <source>
        <strain evidence="2 3">CBS 109695</strain>
    </source>
</reference>
<feature type="compositionally biased region" description="Acidic residues" evidence="1">
    <location>
        <begin position="270"/>
        <end position="282"/>
    </location>
</feature>
<evidence type="ECO:0000256" key="1">
    <source>
        <dbReference type="SAM" id="MobiDB-lite"/>
    </source>
</evidence>
<accession>A0A166GS91</accession>
<proteinExistence type="predicted"/>
<organism evidence="2 3">
    <name type="scientific">Athelia psychrophila</name>
    <dbReference type="NCBI Taxonomy" id="1759441"/>
    <lineage>
        <taxon>Eukaryota</taxon>
        <taxon>Fungi</taxon>
        <taxon>Dikarya</taxon>
        <taxon>Basidiomycota</taxon>
        <taxon>Agaricomycotina</taxon>
        <taxon>Agaricomycetes</taxon>
        <taxon>Agaricomycetidae</taxon>
        <taxon>Atheliales</taxon>
        <taxon>Atheliaceae</taxon>
        <taxon>Athelia</taxon>
    </lineage>
</organism>
<feature type="region of interest" description="Disordered" evidence="1">
    <location>
        <begin position="251"/>
        <end position="282"/>
    </location>
</feature>
<dbReference type="Proteomes" id="UP000076532">
    <property type="component" value="Unassembled WGS sequence"/>
</dbReference>
<name>A0A166GS91_9AGAM</name>
<feature type="compositionally biased region" description="Polar residues" evidence="1">
    <location>
        <begin position="253"/>
        <end position="267"/>
    </location>
</feature>